<dbReference type="EMBL" id="GEDG01030267">
    <property type="protein sequence ID" value="JAP12031.1"/>
    <property type="molecule type" value="Transcribed_RNA"/>
</dbReference>
<proteinExistence type="predicted"/>
<reference evidence="1" key="1">
    <citation type="submission" date="2015-12" db="EMBL/GenBank/DDBJ databases">
        <title>Gene expression during late stages of embryo sac development: a critical building block for successful pollen-pistil interactions.</title>
        <authorList>
            <person name="Liu Y."/>
            <person name="Joly V."/>
            <person name="Sabar M."/>
            <person name="Matton D.P."/>
        </authorList>
    </citation>
    <scope>NUCLEOTIDE SEQUENCE</scope>
</reference>
<name>A0A0V0GV09_SOLCH</name>
<accession>A0A0V0GV09</accession>
<evidence type="ECO:0000313" key="1">
    <source>
        <dbReference type="EMBL" id="JAP12031.1"/>
    </source>
</evidence>
<dbReference type="AlphaFoldDB" id="A0A0V0GV09"/>
<organism evidence="1">
    <name type="scientific">Solanum chacoense</name>
    <name type="common">Chaco potato</name>
    <dbReference type="NCBI Taxonomy" id="4108"/>
    <lineage>
        <taxon>Eukaryota</taxon>
        <taxon>Viridiplantae</taxon>
        <taxon>Streptophyta</taxon>
        <taxon>Embryophyta</taxon>
        <taxon>Tracheophyta</taxon>
        <taxon>Spermatophyta</taxon>
        <taxon>Magnoliopsida</taxon>
        <taxon>eudicotyledons</taxon>
        <taxon>Gunneridae</taxon>
        <taxon>Pentapetalae</taxon>
        <taxon>asterids</taxon>
        <taxon>lamiids</taxon>
        <taxon>Solanales</taxon>
        <taxon>Solanaceae</taxon>
        <taxon>Solanoideae</taxon>
        <taxon>Solaneae</taxon>
        <taxon>Solanum</taxon>
    </lineage>
</organism>
<sequence>MKEDGIADSWTKDCILTNSIPRDICISDLIPIIFWKDGEILMQSRRHTELLSYNPKEKKFRKVKVYDGGYAATRYIPSFYSLKTIMGESFQISNAYPKAEIVLDI</sequence>
<protein>
    <submittedName>
        <fullName evidence="1">Putative ovule protein</fullName>
    </submittedName>
</protein>